<dbReference type="SMART" id="SM00422">
    <property type="entry name" value="HTH_MERR"/>
    <property type="match status" value="1"/>
</dbReference>
<name>A0A1F7RWN9_9BACT</name>
<dbReference type="InterPro" id="IPR047057">
    <property type="entry name" value="MerR_fam"/>
</dbReference>
<dbReference type="SUPFAM" id="SSF46955">
    <property type="entry name" value="Putative DNA-binding domain"/>
    <property type="match status" value="1"/>
</dbReference>
<dbReference type="GO" id="GO:0003677">
    <property type="term" value="F:DNA binding"/>
    <property type="evidence" value="ECO:0007669"/>
    <property type="project" value="UniProtKB-KW"/>
</dbReference>
<gene>
    <name evidence="3" type="ORF">A2W05_05915</name>
</gene>
<accession>A0A1F7RWN9</accession>
<dbReference type="AlphaFoldDB" id="A0A1F7RWN9"/>
<evidence type="ECO:0000259" key="2">
    <source>
        <dbReference type="PROSITE" id="PS50937"/>
    </source>
</evidence>
<dbReference type="CDD" id="cd04765">
    <property type="entry name" value="HTH_MlrA-like_sg2"/>
    <property type="match status" value="1"/>
</dbReference>
<evidence type="ECO:0000313" key="3">
    <source>
        <dbReference type="EMBL" id="OGL45424.1"/>
    </source>
</evidence>
<dbReference type="InterPro" id="IPR000551">
    <property type="entry name" value="MerR-type_HTH_dom"/>
</dbReference>
<dbReference type="EMBL" id="MGDE01000135">
    <property type="protein sequence ID" value="OGL45424.1"/>
    <property type="molecule type" value="Genomic_DNA"/>
</dbReference>
<dbReference type="Gene3D" id="1.10.1660.10">
    <property type="match status" value="1"/>
</dbReference>
<feature type="domain" description="HTH merR-type" evidence="2">
    <location>
        <begin position="24"/>
        <end position="94"/>
    </location>
</feature>
<dbReference type="PANTHER" id="PTHR30204">
    <property type="entry name" value="REDOX-CYCLING DRUG-SENSING TRANSCRIPTIONAL ACTIVATOR SOXR"/>
    <property type="match status" value="1"/>
</dbReference>
<comment type="caution">
    <text evidence="3">The sequence shown here is derived from an EMBL/GenBank/DDBJ whole genome shotgun (WGS) entry which is preliminary data.</text>
</comment>
<evidence type="ECO:0000313" key="4">
    <source>
        <dbReference type="Proteomes" id="UP000178797"/>
    </source>
</evidence>
<protein>
    <recommendedName>
        <fullName evidence="2">HTH merR-type domain-containing protein</fullName>
    </recommendedName>
</protein>
<dbReference type="InterPro" id="IPR009061">
    <property type="entry name" value="DNA-bd_dom_put_sf"/>
</dbReference>
<dbReference type="PANTHER" id="PTHR30204:SF15">
    <property type="entry name" value="BLL5018 PROTEIN"/>
    <property type="match status" value="1"/>
</dbReference>
<organism evidence="3 4">
    <name type="scientific">Candidatus Schekmanbacteria bacterium RBG_16_38_10</name>
    <dbReference type="NCBI Taxonomy" id="1817879"/>
    <lineage>
        <taxon>Bacteria</taxon>
        <taxon>Candidatus Schekmaniibacteriota</taxon>
    </lineage>
</organism>
<dbReference type="PROSITE" id="PS50937">
    <property type="entry name" value="HTH_MERR_2"/>
    <property type="match status" value="1"/>
</dbReference>
<sequence>MPNRTGELPLLKNKAESTIPDKMFFKIGEVGDIAGVETHVLRFWESEFKQLKPTKNRKGQRVYQKKDIETVLNIKKLLYEKGYTIAGAKKWLKENSLQTKRDDYESVGPKNRETLLAIKKDLKDVLLMLKKKV</sequence>
<evidence type="ECO:0000256" key="1">
    <source>
        <dbReference type="ARBA" id="ARBA00023125"/>
    </source>
</evidence>
<reference evidence="3 4" key="1">
    <citation type="journal article" date="2016" name="Nat. Commun.">
        <title>Thousands of microbial genomes shed light on interconnected biogeochemical processes in an aquifer system.</title>
        <authorList>
            <person name="Anantharaman K."/>
            <person name="Brown C.T."/>
            <person name="Hug L.A."/>
            <person name="Sharon I."/>
            <person name="Castelle C.J."/>
            <person name="Probst A.J."/>
            <person name="Thomas B.C."/>
            <person name="Singh A."/>
            <person name="Wilkins M.J."/>
            <person name="Karaoz U."/>
            <person name="Brodie E.L."/>
            <person name="Williams K.H."/>
            <person name="Hubbard S.S."/>
            <person name="Banfield J.F."/>
        </authorList>
    </citation>
    <scope>NUCLEOTIDE SEQUENCE [LARGE SCALE GENOMIC DNA]</scope>
</reference>
<proteinExistence type="predicted"/>
<dbReference type="Pfam" id="PF13411">
    <property type="entry name" value="MerR_1"/>
    <property type="match status" value="1"/>
</dbReference>
<dbReference type="GO" id="GO:0003700">
    <property type="term" value="F:DNA-binding transcription factor activity"/>
    <property type="evidence" value="ECO:0007669"/>
    <property type="project" value="InterPro"/>
</dbReference>
<keyword evidence="1" id="KW-0238">DNA-binding</keyword>
<dbReference type="Proteomes" id="UP000178797">
    <property type="component" value="Unassembled WGS sequence"/>
</dbReference>